<evidence type="ECO:0000313" key="1">
    <source>
        <dbReference type="EMBL" id="OSM07350.1"/>
    </source>
</evidence>
<sequence>MSINVKISDELGAEAKRYGRIYQRSLPKQIEYWSRIGKIAEENPDLPFSMIKEILLAREEGEHEMEEYTFG</sequence>
<dbReference type="RefSeq" id="WP_085440362.1">
    <property type="nucleotide sequence ID" value="NZ_LVJN01000014.1"/>
</dbReference>
<organism evidence="1 2">
    <name type="scientific">Magnetofaba australis IT-1</name>
    <dbReference type="NCBI Taxonomy" id="1434232"/>
    <lineage>
        <taxon>Bacteria</taxon>
        <taxon>Pseudomonadati</taxon>
        <taxon>Pseudomonadota</taxon>
        <taxon>Magnetococcia</taxon>
        <taxon>Magnetococcales</taxon>
        <taxon>Magnetococcaceae</taxon>
        <taxon>Magnetofaba</taxon>
    </lineage>
</organism>
<comment type="caution">
    <text evidence="1">The sequence shown here is derived from an EMBL/GenBank/DDBJ whole genome shotgun (WGS) entry which is preliminary data.</text>
</comment>
<accession>A0A1Y2KA28</accession>
<dbReference type="Proteomes" id="UP000194003">
    <property type="component" value="Unassembled WGS sequence"/>
</dbReference>
<name>A0A1Y2KA28_9PROT</name>
<dbReference type="STRING" id="1434232.MAIT1_04676"/>
<dbReference type="OrthoDB" id="5422561at2"/>
<evidence type="ECO:0000313" key="2">
    <source>
        <dbReference type="Proteomes" id="UP000194003"/>
    </source>
</evidence>
<dbReference type="InterPro" id="IPR021831">
    <property type="entry name" value="ParD-like"/>
</dbReference>
<evidence type="ECO:0008006" key="3">
    <source>
        <dbReference type="Google" id="ProtNLM"/>
    </source>
</evidence>
<dbReference type="EMBL" id="LVJN01000014">
    <property type="protein sequence ID" value="OSM07350.1"/>
    <property type="molecule type" value="Genomic_DNA"/>
</dbReference>
<gene>
    <name evidence="1" type="ORF">MAIT1_04676</name>
</gene>
<proteinExistence type="predicted"/>
<reference evidence="1 2" key="1">
    <citation type="journal article" date="2016" name="BMC Genomics">
        <title>Combined genomic and structural analyses of a cultured magnetotactic bacterium reveals its niche adaptation to a dynamic environment.</title>
        <authorList>
            <person name="Araujo A.C."/>
            <person name="Morillo V."/>
            <person name="Cypriano J."/>
            <person name="Teixeira L.C."/>
            <person name="Leao P."/>
            <person name="Lyra S."/>
            <person name="Almeida L.G."/>
            <person name="Bazylinski D.A."/>
            <person name="Vasconcellos A.T."/>
            <person name="Abreu F."/>
            <person name="Lins U."/>
        </authorList>
    </citation>
    <scope>NUCLEOTIDE SEQUENCE [LARGE SCALE GENOMIC DNA]</scope>
    <source>
        <strain evidence="1 2">IT-1</strain>
    </source>
</reference>
<keyword evidence="2" id="KW-1185">Reference proteome</keyword>
<protein>
    <recommendedName>
        <fullName evidence="3">ParD-like antitoxin of type II toxin-antitoxin system</fullName>
    </recommendedName>
</protein>
<dbReference type="AlphaFoldDB" id="A0A1Y2KA28"/>
<dbReference type="Pfam" id="PF11903">
    <property type="entry name" value="ParD_like"/>
    <property type="match status" value="1"/>
</dbReference>